<evidence type="ECO:0000256" key="1">
    <source>
        <dbReference type="SAM" id="MobiDB-lite"/>
    </source>
</evidence>
<proteinExistence type="predicted"/>
<accession>A0A6A6NFL6</accession>
<name>A0A6A6NFL6_HEVBR</name>
<evidence type="ECO:0000313" key="2">
    <source>
        <dbReference type="EMBL" id="KAF2323936.1"/>
    </source>
</evidence>
<reference evidence="2 3" key="1">
    <citation type="journal article" date="2020" name="Mol. Plant">
        <title>The Chromosome-Based Rubber Tree Genome Provides New Insights into Spurge Genome Evolution and Rubber Biosynthesis.</title>
        <authorList>
            <person name="Liu J."/>
            <person name="Shi C."/>
            <person name="Shi C.C."/>
            <person name="Li W."/>
            <person name="Zhang Q.J."/>
            <person name="Zhang Y."/>
            <person name="Li K."/>
            <person name="Lu H.F."/>
            <person name="Shi C."/>
            <person name="Zhu S.T."/>
            <person name="Xiao Z.Y."/>
            <person name="Nan H."/>
            <person name="Yue Y."/>
            <person name="Zhu X.G."/>
            <person name="Wu Y."/>
            <person name="Hong X.N."/>
            <person name="Fan G.Y."/>
            <person name="Tong Y."/>
            <person name="Zhang D."/>
            <person name="Mao C.L."/>
            <person name="Liu Y.L."/>
            <person name="Hao S.J."/>
            <person name="Liu W.Q."/>
            <person name="Lv M.Q."/>
            <person name="Zhang H.B."/>
            <person name="Liu Y."/>
            <person name="Hu-Tang G.R."/>
            <person name="Wang J.P."/>
            <person name="Wang J.H."/>
            <person name="Sun Y.H."/>
            <person name="Ni S.B."/>
            <person name="Chen W.B."/>
            <person name="Zhang X.C."/>
            <person name="Jiao Y.N."/>
            <person name="Eichler E.E."/>
            <person name="Li G.H."/>
            <person name="Liu X."/>
            <person name="Gao L.Z."/>
        </authorList>
    </citation>
    <scope>NUCLEOTIDE SEQUENCE [LARGE SCALE GENOMIC DNA]</scope>
    <source>
        <strain evidence="3">cv. GT1</strain>
        <tissue evidence="2">Leaf</tissue>
    </source>
</reference>
<feature type="region of interest" description="Disordered" evidence="1">
    <location>
        <begin position="279"/>
        <end position="305"/>
    </location>
</feature>
<protein>
    <submittedName>
        <fullName evidence="2">Uncharacterized protein</fullName>
    </submittedName>
</protein>
<organism evidence="2 3">
    <name type="scientific">Hevea brasiliensis</name>
    <name type="common">Para rubber tree</name>
    <name type="synonym">Siphonia brasiliensis</name>
    <dbReference type="NCBI Taxonomy" id="3981"/>
    <lineage>
        <taxon>Eukaryota</taxon>
        <taxon>Viridiplantae</taxon>
        <taxon>Streptophyta</taxon>
        <taxon>Embryophyta</taxon>
        <taxon>Tracheophyta</taxon>
        <taxon>Spermatophyta</taxon>
        <taxon>Magnoliopsida</taxon>
        <taxon>eudicotyledons</taxon>
        <taxon>Gunneridae</taxon>
        <taxon>Pentapetalae</taxon>
        <taxon>rosids</taxon>
        <taxon>fabids</taxon>
        <taxon>Malpighiales</taxon>
        <taxon>Euphorbiaceae</taxon>
        <taxon>Crotonoideae</taxon>
        <taxon>Micrandreae</taxon>
        <taxon>Hevea</taxon>
    </lineage>
</organism>
<dbReference type="EMBL" id="JAAGAX010000001">
    <property type="protein sequence ID" value="KAF2323936.1"/>
    <property type="molecule type" value="Genomic_DNA"/>
</dbReference>
<dbReference type="PANTHER" id="PTHR37610:SF38">
    <property type="entry name" value="RETROTRANSPOSON COPIA-LIKE N-TERMINAL DOMAIN-CONTAINING PROTEIN"/>
    <property type="match status" value="1"/>
</dbReference>
<feature type="region of interest" description="Disordered" evidence="1">
    <location>
        <begin position="1"/>
        <end position="20"/>
    </location>
</feature>
<sequence length="315" mass="35137">MSKEGDHTPLTENSSTGDSLADMTSRLSQMMNQIPTVVNQEPLATPIGVKLDGTDYALWSQIVEMYISGKEKLGHVNGDLPQPQPTDSTFKKWRTDVAIVKGWLINSMDPALISNFIRLPTAKMVWDSIATTYFDGTDTSKGYDLRRRVTRMRQAGGPIEKFYDDFQGLWREIDFRHPNPMECAVDIQKYNSIIQEDRVYTFLNGLDDRLDKVRSDVLQQKPFPTVEQAYAQIRCEDIRQAVMITGSGLEDTTGVVMASKGVKLGQQYSSSKLGSLSMSTGKLNTTPKAKVKSGGGCTHRGGKKHTRETCFKLHG</sequence>
<dbReference type="Proteomes" id="UP000467840">
    <property type="component" value="Chromosome 5"/>
</dbReference>
<evidence type="ECO:0000313" key="3">
    <source>
        <dbReference type="Proteomes" id="UP000467840"/>
    </source>
</evidence>
<dbReference type="AlphaFoldDB" id="A0A6A6NFL6"/>
<dbReference type="Pfam" id="PF14223">
    <property type="entry name" value="Retrotran_gag_2"/>
    <property type="match status" value="1"/>
</dbReference>
<gene>
    <name evidence="2" type="ORF">GH714_004151</name>
</gene>
<comment type="caution">
    <text evidence="2">The sequence shown here is derived from an EMBL/GenBank/DDBJ whole genome shotgun (WGS) entry which is preliminary data.</text>
</comment>
<dbReference type="PANTHER" id="PTHR37610">
    <property type="entry name" value="CCHC-TYPE DOMAIN-CONTAINING PROTEIN"/>
    <property type="match status" value="1"/>
</dbReference>
<keyword evidence="3" id="KW-1185">Reference proteome</keyword>